<feature type="domain" description="Solute-binding protein family 5" evidence="5">
    <location>
        <begin position="120"/>
        <end position="451"/>
    </location>
</feature>
<sequence>MISMKAVPVHHVVRRNHDVRDPLGLRTKTAIFPTHILVPLASFGGVMRTAGIVLGMAAVIAASAGCSAGADRGGTATETVTIAVREDPGSLDPHKTSRSSAFELARFAYDSLVHVDSTGKVVSGLASTWTPSGTSHTFTLKKGVTCADGSPITATLVADNLKFASNPANGSPLLGLSIPAKLKVAGDDTAGTVTTDTKAPVAFFLEGLATVPIVCKAGMSDRNSLTGKTLGSGPYVLTAAVPNDRYTYRLRDGYAWGPGGVSTHHLPKTVIFRVVENETTTANLLLSRDVNIGSVAGPDRDRLSTQGLFRHDVRNIDGEIFYNQAPGRATADERVRRALTMALDLRAIGKVLTGGYDSQPTGMITLEPRVCTADTVTGNLPTHDASAAKALLEEAGWKVGERGVRQKEGKSLSLDLLTSTEQNRATASELAIEQWKAIGAEVKPIPKIPAEINATLFDTAAWDISWSPLQAQLPSQLVPFLSGPPPSKGGTNFAHLDNAEYEKAAAQAGTLPGAAGCDLWAKAEAALIKHADVVPYVGKVYPVWGRGYSFESTAFGLVPTSLQPRAS</sequence>
<organism evidence="6 7">
    <name type="scientific">Nonomuraea zeae</name>
    <dbReference type="NCBI Taxonomy" id="1642303"/>
    <lineage>
        <taxon>Bacteria</taxon>
        <taxon>Bacillati</taxon>
        <taxon>Actinomycetota</taxon>
        <taxon>Actinomycetes</taxon>
        <taxon>Streptosporangiales</taxon>
        <taxon>Streptosporangiaceae</taxon>
        <taxon>Nonomuraea</taxon>
    </lineage>
</organism>
<evidence type="ECO:0000259" key="5">
    <source>
        <dbReference type="Pfam" id="PF00496"/>
    </source>
</evidence>
<evidence type="ECO:0000256" key="1">
    <source>
        <dbReference type="ARBA" id="ARBA00004196"/>
    </source>
</evidence>
<evidence type="ECO:0000256" key="2">
    <source>
        <dbReference type="ARBA" id="ARBA00005695"/>
    </source>
</evidence>
<evidence type="ECO:0000313" key="7">
    <source>
        <dbReference type="Proteomes" id="UP000306628"/>
    </source>
</evidence>
<dbReference type="EMBL" id="VCKX01000159">
    <property type="protein sequence ID" value="TMR27773.1"/>
    <property type="molecule type" value="Genomic_DNA"/>
</dbReference>
<comment type="subcellular location">
    <subcellularLocation>
        <location evidence="1">Cell envelope</location>
    </subcellularLocation>
</comment>
<dbReference type="Pfam" id="PF00496">
    <property type="entry name" value="SBP_bac_5"/>
    <property type="match status" value="1"/>
</dbReference>
<dbReference type="Proteomes" id="UP000306628">
    <property type="component" value="Unassembled WGS sequence"/>
</dbReference>
<evidence type="ECO:0000256" key="3">
    <source>
        <dbReference type="ARBA" id="ARBA00022448"/>
    </source>
</evidence>
<evidence type="ECO:0000313" key="6">
    <source>
        <dbReference type="EMBL" id="TMR27773.1"/>
    </source>
</evidence>
<keyword evidence="7" id="KW-1185">Reference proteome</keyword>
<proteinExistence type="inferred from homology"/>
<keyword evidence="4" id="KW-0732">Signal</keyword>
<dbReference type="SUPFAM" id="SSF53850">
    <property type="entry name" value="Periplasmic binding protein-like II"/>
    <property type="match status" value="1"/>
</dbReference>
<protein>
    <submittedName>
        <fullName evidence="6">ABC transporter substrate-binding protein</fullName>
    </submittedName>
</protein>
<dbReference type="GO" id="GO:0015833">
    <property type="term" value="P:peptide transport"/>
    <property type="evidence" value="ECO:0007669"/>
    <property type="project" value="TreeGrafter"/>
</dbReference>
<dbReference type="PANTHER" id="PTHR30290:SF10">
    <property type="entry name" value="PERIPLASMIC OLIGOPEPTIDE-BINDING PROTEIN-RELATED"/>
    <property type="match status" value="1"/>
</dbReference>
<dbReference type="CDD" id="cd00995">
    <property type="entry name" value="PBP2_NikA_DppA_OppA_like"/>
    <property type="match status" value="1"/>
</dbReference>
<name>A0A5S4G436_9ACTN</name>
<dbReference type="GO" id="GO:1904680">
    <property type="term" value="F:peptide transmembrane transporter activity"/>
    <property type="evidence" value="ECO:0007669"/>
    <property type="project" value="TreeGrafter"/>
</dbReference>
<gene>
    <name evidence="6" type="ORF">ETD85_38020</name>
</gene>
<dbReference type="InterPro" id="IPR000914">
    <property type="entry name" value="SBP_5_dom"/>
</dbReference>
<comment type="similarity">
    <text evidence="2">Belongs to the bacterial solute-binding protein 5 family.</text>
</comment>
<dbReference type="GO" id="GO:0043190">
    <property type="term" value="C:ATP-binding cassette (ABC) transporter complex"/>
    <property type="evidence" value="ECO:0007669"/>
    <property type="project" value="InterPro"/>
</dbReference>
<accession>A0A5S4G436</accession>
<dbReference type="PANTHER" id="PTHR30290">
    <property type="entry name" value="PERIPLASMIC BINDING COMPONENT OF ABC TRANSPORTER"/>
    <property type="match status" value="1"/>
</dbReference>
<dbReference type="Gene3D" id="3.10.105.10">
    <property type="entry name" value="Dipeptide-binding Protein, Domain 3"/>
    <property type="match status" value="1"/>
</dbReference>
<keyword evidence="3" id="KW-0813">Transport</keyword>
<dbReference type="InterPro" id="IPR039424">
    <property type="entry name" value="SBP_5"/>
</dbReference>
<evidence type="ECO:0000256" key="4">
    <source>
        <dbReference type="ARBA" id="ARBA00022729"/>
    </source>
</evidence>
<comment type="caution">
    <text evidence="6">The sequence shown here is derived from an EMBL/GenBank/DDBJ whole genome shotgun (WGS) entry which is preliminary data.</text>
</comment>
<dbReference type="GO" id="GO:0030313">
    <property type="term" value="C:cell envelope"/>
    <property type="evidence" value="ECO:0007669"/>
    <property type="project" value="UniProtKB-SubCell"/>
</dbReference>
<dbReference type="GO" id="GO:0042597">
    <property type="term" value="C:periplasmic space"/>
    <property type="evidence" value="ECO:0007669"/>
    <property type="project" value="UniProtKB-ARBA"/>
</dbReference>
<reference evidence="6 7" key="1">
    <citation type="submission" date="2019-05" db="EMBL/GenBank/DDBJ databases">
        <title>Draft genome sequence of Nonomuraea zeae DSM 100528.</title>
        <authorList>
            <person name="Saricaoglu S."/>
            <person name="Isik K."/>
        </authorList>
    </citation>
    <scope>NUCLEOTIDE SEQUENCE [LARGE SCALE GENOMIC DNA]</scope>
    <source>
        <strain evidence="6 7">DSM 100528</strain>
    </source>
</reference>
<dbReference type="AlphaFoldDB" id="A0A5S4G436"/>
<dbReference type="Gene3D" id="3.40.190.10">
    <property type="entry name" value="Periplasmic binding protein-like II"/>
    <property type="match status" value="1"/>
</dbReference>
<dbReference type="InterPro" id="IPR030678">
    <property type="entry name" value="Peptide/Ni-bd"/>
</dbReference>
<dbReference type="OrthoDB" id="5240629at2"/>
<dbReference type="PIRSF" id="PIRSF002741">
    <property type="entry name" value="MppA"/>
    <property type="match status" value="1"/>
</dbReference>